<gene>
    <name evidence="1" type="ORF">EYF80_028996</name>
</gene>
<name>A0A4Z2H545_9TELE</name>
<organism evidence="1 2">
    <name type="scientific">Liparis tanakae</name>
    <name type="common">Tanaka's snailfish</name>
    <dbReference type="NCBI Taxonomy" id="230148"/>
    <lineage>
        <taxon>Eukaryota</taxon>
        <taxon>Metazoa</taxon>
        <taxon>Chordata</taxon>
        <taxon>Craniata</taxon>
        <taxon>Vertebrata</taxon>
        <taxon>Euteleostomi</taxon>
        <taxon>Actinopterygii</taxon>
        <taxon>Neopterygii</taxon>
        <taxon>Teleostei</taxon>
        <taxon>Neoteleostei</taxon>
        <taxon>Acanthomorphata</taxon>
        <taxon>Eupercaria</taxon>
        <taxon>Perciformes</taxon>
        <taxon>Cottioidei</taxon>
        <taxon>Cottales</taxon>
        <taxon>Liparidae</taxon>
        <taxon>Liparis</taxon>
    </lineage>
</organism>
<comment type="caution">
    <text evidence="1">The sequence shown here is derived from an EMBL/GenBank/DDBJ whole genome shotgun (WGS) entry which is preliminary data.</text>
</comment>
<dbReference type="Proteomes" id="UP000314294">
    <property type="component" value="Unassembled WGS sequence"/>
</dbReference>
<keyword evidence="2" id="KW-1185">Reference proteome</keyword>
<accession>A0A4Z2H545</accession>
<dbReference type="AlphaFoldDB" id="A0A4Z2H545"/>
<evidence type="ECO:0000313" key="1">
    <source>
        <dbReference type="EMBL" id="TNN60826.1"/>
    </source>
</evidence>
<sequence>MLPECLVGLVGRFNQFRDRWSQPLLYGKGLGIDAGIKSRLDLLDEAVLLAHLLQQSGVLLREHSQLPLQARQLLVQLGLLRLKRLQTDPTSTRKKRHQNSSSKRVISQLLSISSSLAVTYCDSSTEFCDWTSSNRVSKTET</sequence>
<reference evidence="1 2" key="1">
    <citation type="submission" date="2019-03" db="EMBL/GenBank/DDBJ databases">
        <title>First draft genome of Liparis tanakae, snailfish: a comprehensive survey of snailfish specific genes.</title>
        <authorList>
            <person name="Kim W."/>
            <person name="Song I."/>
            <person name="Jeong J.-H."/>
            <person name="Kim D."/>
            <person name="Kim S."/>
            <person name="Ryu S."/>
            <person name="Song J.Y."/>
            <person name="Lee S.K."/>
        </authorList>
    </citation>
    <scope>NUCLEOTIDE SEQUENCE [LARGE SCALE GENOMIC DNA]</scope>
    <source>
        <tissue evidence="1">Muscle</tissue>
    </source>
</reference>
<evidence type="ECO:0000313" key="2">
    <source>
        <dbReference type="Proteomes" id="UP000314294"/>
    </source>
</evidence>
<proteinExistence type="predicted"/>
<dbReference type="EMBL" id="SRLO01000327">
    <property type="protein sequence ID" value="TNN60826.1"/>
    <property type="molecule type" value="Genomic_DNA"/>
</dbReference>
<protein>
    <submittedName>
        <fullName evidence="1">Uncharacterized protein</fullName>
    </submittedName>
</protein>